<organism evidence="3 4">
    <name type="scientific">Paenibacillus montanisoli</name>
    <dbReference type="NCBI Taxonomy" id="2081970"/>
    <lineage>
        <taxon>Bacteria</taxon>
        <taxon>Bacillati</taxon>
        <taxon>Bacillota</taxon>
        <taxon>Bacilli</taxon>
        <taxon>Bacillales</taxon>
        <taxon>Paenibacillaceae</taxon>
        <taxon>Paenibacillus</taxon>
    </lineage>
</organism>
<dbReference type="PANTHER" id="PTHR12526:SF630">
    <property type="entry name" value="GLYCOSYLTRANSFERASE"/>
    <property type="match status" value="1"/>
</dbReference>
<reference evidence="3 4" key="1">
    <citation type="submission" date="2018-06" db="EMBL/GenBank/DDBJ databases">
        <title>Paenibacillus montanisoli sp. nov., isolated from mountain area soil.</title>
        <authorList>
            <person name="Wu M."/>
        </authorList>
    </citation>
    <scope>NUCLEOTIDE SEQUENCE [LARGE SCALE GENOMIC DNA]</scope>
    <source>
        <strain evidence="3 4">RA17</strain>
    </source>
</reference>
<dbReference type="PANTHER" id="PTHR12526">
    <property type="entry name" value="GLYCOSYLTRANSFERASE"/>
    <property type="match status" value="1"/>
</dbReference>
<dbReference type="SUPFAM" id="SSF53756">
    <property type="entry name" value="UDP-Glycosyltransferase/glycogen phosphorylase"/>
    <property type="match status" value="1"/>
</dbReference>
<evidence type="ECO:0000313" key="3">
    <source>
        <dbReference type="EMBL" id="RAP77478.1"/>
    </source>
</evidence>
<comment type="caution">
    <text evidence="3">The sequence shown here is derived from an EMBL/GenBank/DDBJ whole genome shotgun (WGS) entry which is preliminary data.</text>
</comment>
<dbReference type="InterPro" id="IPR001296">
    <property type="entry name" value="Glyco_trans_1"/>
</dbReference>
<evidence type="ECO:0000313" key="4">
    <source>
        <dbReference type="Proteomes" id="UP000249260"/>
    </source>
</evidence>
<evidence type="ECO:0000259" key="2">
    <source>
        <dbReference type="Pfam" id="PF13477"/>
    </source>
</evidence>
<dbReference type="AlphaFoldDB" id="A0A328U3W0"/>
<dbReference type="Pfam" id="PF00534">
    <property type="entry name" value="Glycos_transf_1"/>
    <property type="match status" value="1"/>
</dbReference>
<sequence>MSKVAHICTSSSSHKILVDKLMLMKQRGYDIHLISSQEGYDEEMMKQYTLKLKFVPMNRSIRPFQDLRSIYRLIRLIKLERYDIVHTHTAKAGLIGRIAAWITRTPLIVHTTHGLPFYEGQGALKNWMYRTLEIVGSFFCDAIASQNKEDIVKIKDFAPGKRVFYEGNGVDLDHLDRRKASITREELQKLRYDLQIDSSKKVLLVAARLEPVKNHSFLLAGIQQLVQSGKTNFVCLLAGKGPLESQIRAEISAFGLEEYVRLIGHQSDIYPYIQLADLISLTSEKEGIPRIIMEAMAFSKPVIASDVLGTRELVQHMNTGLLVPYLQEKELANALKQVLFNDEWGKLLGQNGRKVIEREFTEEAVTQRIDHYYRQLNGGVVVKRQIEFS</sequence>
<dbReference type="RefSeq" id="WP_112880601.1">
    <property type="nucleotide sequence ID" value="NZ_QLUW01000001.1"/>
</dbReference>
<keyword evidence="4" id="KW-1185">Reference proteome</keyword>
<dbReference type="Gene3D" id="3.40.50.2000">
    <property type="entry name" value="Glycogen Phosphorylase B"/>
    <property type="match status" value="2"/>
</dbReference>
<dbReference type="GO" id="GO:0016757">
    <property type="term" value="F:glycosyltransferase activity"/>
    <property type="evidence" value="ECO:0007669"/>
    <property type="project" value="InterPro"/>
</dbReference>
<name>A0A328U3W0_9BACL</name>
<dbReference type="CDD" id="cd03808">
    <property type="entry name" value="GT4_CapM-like"/>
    <property type="match status" value="1"/>
</dbReference>
<dbReference type="Pfam" id="PF13477">
    <property type="entry name" value="Glyco_trans_4_2"/>
    <property type="match status" value="1"/>
</dbReference>
<protein>
    <submittedName>
        <fullName evidence="3">Glycosyltransferase family 1 protein</fullName>
    </submittedName>
</protein>
<dbReference type="EMBL" id="QLUW01000001">
    <property type="protein sequence ID" value="RAP77478.1"/>
    <property type="molecule type" value="Genomic_DNA"/>
</dbReference>
<dbReference type="OrthoDB" id="9806653at2"/>
<proteinExistence type="predicted"/>
<feature type="domain" description="Glycosyl transferase family 1" evidence="1">
    <location>
        <begin position="191"/>
        <end position="354"/>
    </location>
</feature>
<feature type="domain" description="Glycosyltransferase subfamily 4-like N-terminal" evidence="2">
    <location>
        <begin position="23"/>
        <end position="147"/>
    </location>
</feature>
<dbReference type="Proteomes" id="UP000249260">
    <property type="component" value="Unassembled WGS sequence"/>
</dbReference>
<accession>A0A328U3W0</accession>
<gene>
    <name evidence="3" type="ORF">DL346_03080</name>
</gene>
<evidence type="ECO:0000259" key="1">
    <source>
        <dbReference type="Pfam" id="PF00534"/>
    </source>
</evidence>
<keyword evidence="3" id="KW-0808">Transferase</keyword>
<dbReference type="InterPro" id="IPR028098">
    <property type="entry name" value="Glyco_trans_4-like_N"/>
</dbReference>